<comment type="caution">
    <text evidence="1">The sequence shown here is derived from an EMBL/GenBank/DDBJ whole genome shotgun (WGS) entry which is preliminary data.</text>
</comment>
<proteinExistence type="predicted"/>
<name>A0A397GAP1_9GLOM</name>
<evidence type="ECO:0000313" key="2">
    <source>
        <dbReference type="Proteomes" id="UP000266861"/>
    </source>
</evidence>
<accession>A0A397GAP1</accession>
<protein>
    <submittedName>
        <fullName evidence="1">Uncharacterized protein</fullName>
    </submittedName>
</protein>
<organism evidence="1 2">
    <name type="scientific">Diversispora epigaea</name>
    <dbReference type="NCBI Taxonomy" id="1348612"/>
    <lineage>
        <taxon>Eukaryota</taxon>
        <taxon>Fungi</taxon>
        <taxon>Fungi incertae sedis</taxon>
        <taxon>Mucoromycota</taxon>
        <taxon>Glomeromycotina</taxon>
        <taxon>Glomeromycetes</taxon>
        <taxon>Diversisporales</taxon>
        <taxon>Diversisporaceae</taxon>
        <taxon>Diversispora</taxon>
    </lineage>
</organism>
<gene>
    <name evidence="1" type="ORF">Glove_590g19</name>
</gene>
<dbReference type="AlphaFoldDB" id="A0A397GAP1"/>
<evidence type="ECO:0000313" key="1">
    <source>
        <dbReference type="EMBL" id="RHZ47139.1"/>
    </source>
</evidence>
<keyword evidence="2" id="KW-1185">Reference proteome</keyword>
<sequence length="117" mass="13580">MPCVDSVGVLTNFEWIGVGKSNSIICYTAECDTIIFDFWLTWLSWFTSRLFTLRPTIVLILCIYPNITLKSSCHLLINLKKEKVKFLYLIKSSISRPLKFKKRSKVPLLYNDRLLSA</sequence>
<dbReference type="EMBL" id="PQFF01000495">
    <property type="protein sequence ID" value="RHZ47139.1"/>
    <property type="molecule type" value="Genomic_DNA"/>
</dbReference>
<reference evidence="1 2" key="1">
    <citation type="submission" date="2018-08" db="EMBL/GenBank/DDBJ databases">
        <title>Genome and evolution of the arbuscular mycorrhizal fungus Diversispora epigaea (formerly Glomus versiforme) and its bacterial endosymbionts.</title>
        <authorList>
            <person name="Sun X."/>
            <person name="Fei Z."/>
            <person name="Harrison M."/>
        </authorList>
    </citation>
    <scope>NUCLEOTIDE SEQUENCE [LARGE SCALE GENOMIC DNA]</scope>
    <source>
        <strain evidence="1 2">IT104</strain>
    </source>
</reference>
<dbReference type="Proteomes" id="UP000266861">
    <property type="component" value="Unassembled WGS sequence"/>
</dbReference>